<dbReference type="PANTHER" id="PTHR11076:SF34">
    <property type="entry name" value="PROTEIN UMUC"/>
    <property type="match status" value="1"/>
</dbReference>
<dbReference type="GO" id="GO:0042276">
    <property type="term" value="P:error-prone translesion synthesis"/>
    <property type="evidence" value="ECO:0007669"/>
    <property type="project" value="TreeGrafter"/>
</dbReference>
<keyword evidence="5" id="KW-0742">SOS response</keyword>
<keyword evidence="3" id="KW-0741">SOS mutagenesis</keyword>
<dbReference type="Proteomes" id="UP000198500">
    <property type="component" value="Unassembled WGS sequence"/>
</dbReference>
<dbReference type="InterPro" id="IPR043128">
    <property type="entry name" value="Rev_trsase/Diguanyl_cyclase"/>
</dbReference>
<dbReference type="Pfam" id="PF00817">
    <property type="entry name" value="IMS"/>
    <property type="match status" value="1"/>
</dbReference>
<feature type="domain" description="UmuC" evidence="6">
    <location>
        <begin position="2"/>
        <end position="187"/>
    </location>
</feature>
<dbReference type="RefSeq" id="WP_092570944.1">
    <property type="nucleotide sequence ID" value="NZ_BMXH01000006.1"/>
</dbReference>
<dbReference type="Pfam" id="PF11799">
    <property type="entry name" value="IMS_C"/>
    <property type="match status" value="1"/>
</dbReference>
<keyword evidence="2" id="KW-0227">DNA damage</keyword>
<evidence type="ECO:0000313" key="7">
    <source>
        <dbReference type="EMBL" id="SDX79926.1"/>
    </source>
</evidence>
<evidence type="ECO:0000256" key="4">
    <source>
        <dbReference type="ARBA" id="ARBA00023204"/>
    </source>
</evidence>
<dbReference type="AlphaFoldDB" id="A0A1H3EMD2"/>
<reference evidence="7 8" key="1">
    <citation type="submission" date="2016-10" db="EMBL/GenBank/DDBJ databases">
        <authorList>
            <person name="de Groot N.N."/>
        </authorList>
    </citation>
    <scope>NUCLEOTIDE SEQUENCE [LARGE SCALE GENOMIC DNA]</scope>
    <source>
        <strain evidence="7 8">DSM 19219</strain>
    </source>
</reference>
<dbReference type="Gene3D" id="3.30.70.270">
    <property type="match status" value="1"/>
</dbReference>
<sequence>MFALVDCNNFYVACERLFRPDLAGRAVAVLSNNDGCVIARSQECKNLGVPMGIPTHKIAPSQRRHLHLCSSNYALYGDLSSRVQQVLGARVPALDPYSIDECFLDLSGLAVDELESLGNSLVRAVDREVGLPVSVGIAPTRTLAKLANQRAKRQPQTPQVCVWTHPDDPTLTTWLSSLPLSAIWGIGNRLQAALTGQNILTADTLRDAPQPWLKQRFSVVVARIARELSGAPCLSPHELETPRRHILCSRSFGRSLTDPRDLAAALRHHCQQAGEKLRRDGMQAGAVGVFLRTNPFQTTPQHRSSLWAALPCPSADTRHINQQAQQLLAHVWREGHAYQKVGIMLTDLSSRHFQQRPLFARQDSPQQERLMNVWDGIRQRFGHDALTLGIQAADARWRMQSRRRSPRYTTRWDELPRVSSR</sequence>
<evidence type="ECO:0000256" key="3">
    <source>
        <dbReference type="ARBA" id="ARBA00023199"/>
    </source>
</evidence>
<dbReference type="GO" id="GO:0006281">
    <property type="term" value="P:DNA repair"/>
    <property type="evidence" value="ECO:0007669"/>
    <property type="project" value="UniProtKB-KW"/>
</dbReference>
<dbReference type="Pfam" id="PF13438">
    <property type="entry name" value="DUF4113"/>
    <property type="match status" value="1"/>
</dbReference>
<comment type="similarity">
    <text evidence="1">Belongs to the DNA polymerase type-Y family.</text>
</comment>
<dbReference type="STRING" id="574349.SAMN05443545_107181"/>
<dbReference type="InterPro" id="IPR001126">
    <property type="entry name" value="UmuC"/>
</dbReference>
<dbReference type="InterPro" id="IPR050116">
    <property type="entry name" value="DNA_polymerase-Y"/>
</dbReference>
<dbReference type="GO" id="GO:0009432">
    <property type="term" value="P:SOS response"/>
    <property type="evidence" value="ECO:0007669"/>
    <property type="project" value="UniProtKB-KW"/>
</dbReference>
<dbReference type="GO" id="GO:0005829">
    <property type="term" value="C:cytosol"/>
    <property type="evidence" value="ECO:0007669"/>
    <property type="project" value="TreeGrafter"/>
</dbReference>
<dbReference type="EMBL" id="FNNI01000007">
    <property type="protein sequence ID" value="SDX79926.1"/>
    <property type="molecule type" value="Genomic_DNA"/>
</dbReference>
<name>A0A1H3EMD2_9GAMM</name>
<organism evidence="7 8">
    <name type="scientific">Aidingimonas halophila</name>
    <dbReference type="NCBI Taxonomy" id="574349"/>
    <lineage>
        <taxon>Bacteria</taxon>
        <taxon>Pseudomonadati</taxon>
        <taxon>Pseudomonadota</taxon>
        <taxon>Gammaproteobacteria</taxon>
        <taxon>Oceanospirillales</taxon>
        <taxon>Halomonadaceae</taxon>
        <taxon>Aidingimonas</taxon>
    </lineage>
</organism>
<evidence type="ECO:0000256" key="5">
    <source>
        <dbReference type="ARBA" id="ARBA00023236"/>
    </source>
</evidence>
<dbReference type="SUPFAM" id="SSF100879">
    <property type="entry name" value="Lesion bypass DNA polymerase (Y-family), little finger domain"/>
    <property type="match status" value="1"/>
</dbReference>
<keyword evidence="4" id="KW-0234">DNA repair</keyword>
<dbReference type="GO" id="GO:0003887">
    <property type="term" value="F:DNA-directed DNA polymerase activity"/>
    <property type="evidence" value="ECO:0007669"/>
    <property type="project" value="TreeGrafter"/>
</dbReference>
<evidence type="ECO:0000313" key="8">
    <source>
        <dbReference type="Proteomes" id="UP000198500"/>
    </source>
</evidence>
<dbReference type="InterPro" id="IPR025188">
    <property type="entry name" value="DUF4113"/>
</dbReference>
<dbReference type="GO" id="GO:0003684">
    <property type="term" value="F:damaged DNA binding"/>
    <property type="evidence" value="ECO:0007669"/>
    <property type="project" value="InterPro"/>
</dbReference>
<dbReference type="PROSITE" id="PS50173">
    <property type="entry name" value="UMUC"/>
    <property type="match status" value="1"/>
</dbReference>
<dbReference type="OrthoDB" id="9808813at2"/>
<dbReference type="Gene3D" id="3.40.1170.60">
    <property type="match status" value="1"/>
</dbReference>
<dbReference type="Gene3D" id="1.10.150.20">
    <property type="entry name" value="5' to 3' exonuclease, C-terminal subdomain"/>
    <property type="match status" value="1"/>
</dbReference>
<dbReference type="InterPro" id="IPR036775">
    <property type="entry name" value="DNA_pol_Y-fam_lit_finger_sf"/>
</dbReference>
<dbReference type="CDD" id="cd01700">
    <property type="entry name" value="PolY_Pol_V_umuC"/>
    <property type="match status" value="1"/>
</dbReference>
<evidence type="ECO:0000259" key="6">
    <source>
        <dbReference type="PROSITE" id="PS50173"/>
    </source>
</evidence>
<accession>A0A1H3EMD2</accession>
<dbReference type="PANTHER" id="PTHR11076">
    <property type="entry name" value="DNA REPAIR POLYMERASE UMUC / TRANSFERASE FAMILY MEMBER"/>
    <property type="match status" value="1"/>
</dbReference>
<dbReference type="InterPro" id="IPR017961">
    <property type="entry name" value="DNA_pol_Y-fam_little_finger"/>
</dbReference>
<proteinExistence type="inferred from homology"/>
<keyword evidence="8" id="KW-1185">Reference proteome</keyword>
<dbReference type="SUPFAM" id="SSF56672">
    <property type="entry name" value="DNA/RNA polymerases"/>
    <property type="match status" value="1"/>
</dbReference>
<evidence type="ECO:0000256" key="2">
    <source>
        <dbReference type="ARBA" id="ARBA00022763"/>
    </source>
</evidence>
<dbReference type="InterPro" id="IPR043502">
    <property type="entry name" value="DNA/RNA_pol_sf"/>
</dbReference>
<gene>
    <name evidence="7" type="ORF">SAMN05443545_107181</name>
</gene>
<dbReference type="Gene3D" id="3.30.1490.100">
    <property type="entry name" value="DNA polymerase, Y-family, little finger domain"/>
    <property type="match status" value="1"/>
</dbReference>
<evidence type="ECO:0000256" key="1">
    <source>
        <dbReference type="ARBA" id="ARBA00010945"/>
    </source>
</evidence>
<protein>
    <submittedName>
        <fullName evidence="7">DNA polymerase V</fullName>
    </submittedName>
</protein>